<evidence type="ECO:0000256" key="3">
    <source>
        <dbReference type="ARBA" id="ARBA00022801"/>
    </source>
</evidence>
<evidence type="ECO:0000259" key="7">
    <source>
        <dbReference type="PROSITE" id="PS50249"/>
    </source>
</evidence>
<dbReference type="EMBL" id="CP008956">
    <property type="protein sequence ID" value="QJP99736.1"/>
    <property type="molecule type" value="Genomic_DNA"/>
</dbReference>
<feature type="domain" description="MPN" evidence="7">
    <location>
        <begin position="106"/>
        <end position="228"/>
    </location>
</feature>
<dbReference type="InterPro" id="IPR037518">
    <property type="entry name" value="MPN"/>
</dbReference>
<dbReference type="InterPro" id="IPR001405">
    <property type="entry name" value="UPF0758"/>
</dbReference>
<accession>A0A6M3ZME1</accession>
<keyword evidence="5" id="KW-0482">Metalloprotease</keyword>
<dbReference type="NCBIfam" id="TIGR00608">
    <property type="entry name" value="radc"/>
    <property type="match status" value="1"/>
</dbReference>
<proteinExistence type="inferred from homology"/>
<sequence>MTMTTTLTHWPKDQRPRERLLQFGPAALSDAELLAIFLRVGIPGKNVMEVSHSLLKRFGSLEMLFDAAHNKTDLGDGLGPAKCSQLRAALELSRRVIHEQLKTHSVLNSTRAVGDYLKLLFKGREHECFVALFMNVRNQLIGTEELFRGTLNHSAVYPREVVKAALRHNAASVILAHNHPSGDPEPSDQDLDMTEALEDALDLVDVELLDHFVVAGTRLYSFADHGKL</sequence>
<dbReference type="InterPro" id="IPR020891">
    <property type="entry name" value="UPF0758_CS"/>
</dbReference>
<dbReference type="Pfam" id="PF20582">
    <property type="entry name" value="UPF0758_N"/>
    <property type="match status" value="1"/>
</dbReference>
<dbReference type="PANTHER" id="PTHR30471">
    <property type="entry name" value="DNA REPAIR PROTEIN RADC"/>
    <property type="match status" value="1"/>
</dbReference>
<comment type="similarity">
    <text evidence="6">Belongs to the UPF0758 family.</text>
</comment>
<dbReference type="PANTHER" id="PTHR30471:SF3">
    <property type="entry name" value="UPF0758 PROTEIN YEES-RELATED"/>
    <property type="match status" value="1"/>
</dbReference>
<keyword evidence="2" id="KW-0479">Metal-binding</keyword>
<evidence type="ECO:0000256" key="1">
    <source>
        <dbReference type="ARBA" id="ARBA00022670"/>
    </source>
</evidence>
<dbReference type="NCBIfam" id="NF000642">
    <property type="entry name" value="PRK00024.1"/>
    <property type="match status" value="1"/>
</dbReference>
<evidence type="ECO:0000313" key="9">
    <source>
        <dbReference type="Proteomes" id="UP000501648"/>
    </source>
</evidence>
<evidence type="ECO:0000256" key="2">
    <source>
        <dbReference type="ARBA" id="ARBA00022723"/>
    </source>
</evidence>
<dbReference type="RefSeq" id="WP_017454372.1">
    <property type="nucleotide sequence ID" value="NZ_CP008956.1"/>
</dbReference>
<gene>
    <name evidence="8" type="ORF">C798_05695</name>
</gene>
<dbReference type="PROSITE" id="PS50249">
    <property type="entry name" value="MPN"/>
    <property type="match status" value="1"/>
</dbReference>
<dbReference type="AlphaFoldDB" id="A0A6M3ZME1"/>
<evidence type="ECO:0000256" key="6">
    <source>
        <dbReference type="RuleBase" id="RU003797"/>
    </source>
</evidence>
<dbReference type="Pfam" id="PF04002">
    <property type="entry name" value="RadC"/>
    <property type="match status" value="1"/>
</dbReference>
<dbReference type="GO" id="GO:0046872">
    <property type="term" value="F:metal ion binding"/>
    <property type="evidence" value="ECO:0007669"/>
    <property type="project" value="UniProtKB-KW"/>
</dbReference>
<reference evidence="8 9" key="1">
    <citation type="journal article" date="2012" name="J. Bacteriol.">
        <title>Genome sequence of the pathogenic Herbaspirillum seropedicae strain Os34, isolated from rice roots.</title>
        <authorList>
            <person name="Ye W."/>
            <person name="Ye S."/>
            <person name="Liu J."/>
            <person name="Chang S."/>
            <person name="Chen M."/>
            <person name="Zhu B."/>
            <person name="Guo L."/>
            <person name="An Q."/>
        </authorList>
    </citation>
    <scope>NUCLEOTIDE SEQUENCE [LARGE SCALE GENOMIC DNA]</scope>
    <source>
        <strain evidence="8 9">Os34</strain>
    </source>
</reference>
<dbReference type="InterPro" id="IPR010994">
    <property type="entry name" value="RuvA_2-like"/>
</dbReference>
<dbReference type="SUPFAM" id="SSF47781">
    <property type="entry name" value="RuvA domain 2-like"/>
    <property type="match status" value="1"/>
</dbReference>
<protein>
    <submittedName>
        <fullName evidence="8">JAB domain-containing protein</fullName>
    </submittedName>
</protein>
<dbReference type="CDD" id="cd08071">
    <property type="entry name" value="MPN_DUF2466"/>
    <property type="match status" value="1"/>
</dbReference>
<dbReference type="GO" id="GO:0006508">
    <property type="term" value="P:proteolysis"/>
    <property type="evidence" value="ECO:0007669"/>
    <property type="project" value="UniProtKB-KW"/>
</dbReference>
<dbReference type="Gene3D" id="3.40.140.10">
    <property type="entry name" value="Cytidine Deaminase, domain 2"/>
    <property type="match status" value="1"/>
</dbReference>
<dbReference type="InterPro" id="IPR046778">
    <property type="entry name" value="UPF0758_N"/>
</dbReference>
<dbReference type="SUPFAM" id="SSF102712">
    <property type="entry name" value="JAB1/MPN domain"/>
    <property type="match status" value="1"/>
</dbReference>
<dbReference type="PROSITE" id="PS01302">
    <property type="entry name" value="UPF0758"/>
    <property type="match status" value="1"/>
</dbReference>
<dbReference type="InterPro" id="IPR025657">
    <property type="entry name" value="RadC_JAB"/>
</dbReference>
<evidence type="ECO:0000256" key="5">
    <source>
        <dbReference type="ARBA" id="ARBA00023049"/>
    </source>
</evidence>
<keyword evidence="4" id="KW-0862">Zinc</keyword>
<name>A0A6M3ZME1_9BURK</name>
<evidence type="ECO:0000313" key="8">
    <source>
        <dbReference type="EMBL" id="QJP99736.1"/>
    </source>
</evidence>
<dbReference type="GO" id="GO:0008237">
    <property type="term" value="F:metallopeptidase activity"/>
    <property type="evidence" value="ECO:0007669"/>
    <property type="project" value="UniProtKB-KW"/>
</dbReference>
<keyword evidence="1" id="KW-0645">Protease</keyword>
<organism evidence="8 9">
    <name type="scientific">Herbaspirillum rubrisubalbicans Os34</name>
    <dbReference type="NCBI Taxonomy" id="1235827"/>
    <lineage>
        <taxon>Bacteria</taxon>
        <taxon>Pseudomonadati</taxon>
        <taxon>Pseudomonadota</taxon>
        <taxon>Betaproteobacteria</taxon>
        <taxon>Burkholderiales</taxon>
        <taxon>Oxalobacteraceae</taxon>
        <taxon>Herbaspirillum</taxon>
    </lineage>
</organism>
<dbReference type="Proteomes" id="UP000501648">
    <property type="component" value="Chromosome"/>
</dbReference>
<evidence type="ECO:0000256" key="4">
    <source>
        <dbReference type="ARBA" id="ARBA00022833"/>
    </source>
</evidence>
<keyword evidence="3" id="KW-0378">Hydrolase</keyword>